<dbReference type="InterPro" id="IPR006202">
    <property type="entry name" value="Neur_chan_lig-bd"/>
</dbReference>
<evidence type="ECO:0000256" key="3">
    <source>
        <dbReference type="RuleBase" id="RU000687"/>
    </source>
</evidence>
<dbReference type="InterPro" id="IPR036734">
    <property type="entry name" value="Neur_chan_lig-bd_sf"/>
</dbReference>
<evidence type="ECO:0000259" key="5">
    <source>
        <dbReference type="Pfam" id="PF02931"/>
    </source>
</evidence>
<comment type="similarity">
    <text evidence="3">Belongs to the ligand-gated ion channel (TC 1.A.9) family.</text>
</comment>
<evidence type="ECO:0000256" key="1">
    <source>
        <dbReference type="ARBA" id="ARBA00004141"/>
    </source>
</evidence>
<keyword evidence="3" id="KW-0813">Transport</keyword>
<dbReference type="InterPro" id="IPR018000">
    <property type="entry name" value="Neurotransmitter_ion_chnl_CS"/>
</dbReference>
<feature type="region of interest" description="Disordered" evidence="4">
    <location>
        <begin position="1"/>
        <end position="28"/>
    </location>
</feature>
<dbReference type="OrthoDB" id="5975154at2759"/>
<dbReference type="InterPro" id="IPR006201">
    <property type="entry name" value="Neur_channel"/>
</dbReference>
<keyword evidence="3" id="KW-0406">Ion transport</keyword>
<dbReference type="Gene3D" id="2.70.170.10">
    <property type="entry name" value="Neurotransmitter-gated ion-channel ligand-binding domain"/>
    <property type="match status" value="1"/>
</dbReference>
<keyword evidence="7" id="KW-1185">Reference proteome</keyword>
<keyword evidence="3" id="KW-0407">Ion channel</keyword>
<reference evidence="6 7" key="1">
    <citation type="submission" date="2013-12" db="EMBL/GenBank/DDBJ databases">
        <title>Draft genome of the parsitic nematode Ancylostoma duodenale.</title>
        <authorList>
            <person name="Mitreva M."/>
        </authorList>
    </citation>
    <scope>NUCLEOTIDE SEQUENCE [LARGE SCALE GENOMIC DNA]</scope>
    <source>
        <strain evidence="6 7">Zhejiang</strain>
    </source>
</reference>
<evidence type="ECO:0000256" key="2">
    <source>
        <dbReference type="ARBA" id="ARBA00023136"/>
    </source>
</evidence>
<dbReference type="AlphaFoldDB" id="A0A0C2DQI6"/>
<sequence>MRHNNKVSGNVQPIPLTHKHSGKKSLQSSHVQPSAADVGVSVAGQQQQLMSALFANYKKELRPVKTFDSGPTNVTVQLYFKQIQKVQENDQIITIYCWLEEYWFDEFLTWNPDEFGGVTSLHVPSDMIWRPDLLVYNNANMNIRENEMQTNALIQHTGHISLFRALITDVTCDLRLERFPYDQQICFIMLASWSYDGSQIMLHTAEEPTAEPNTNRLNLTYVVS</sequence>
<feature type="domain" description="Neurotransmitter-gated ion-channel ligand-binding" evidence="5">
    <location>
        <begin position="46"/>
        <end position="212"/>
    </location>
</feature>
<dbReference type="Pfam" id="PF02931">
    <property type="entry name" value="Neur_chan_LBD"/>
    <property type="match status" value="1"/>
</dbReference>
<proteinExistence type="inferred from homology"/>
<keyword evidence="2" id="KW-0472">Membrane</keyword>
<dbReference type="EMBL" id="KN727789">
    <property type="protein sequence ID" value="KIH64957.1"/>
    <property type="molecule type" value="Genomic_DNA"/>
</dbReference>
<dbReference type="PROSITE" id="PS00236">
    <property type="entry name" value="NEUROTR_ION_CHANNEL"/>
    <property type="match status" value="1"/>
</dbReference>
<comment type="subcellular location">
    <subcellularLocation>
        <location evidence="1">Membrane</location>
        <topology evidence="1">Multi-pass membrane protein</topology>
    </subcellularLocation>
</comment>
<dbReference type="GO" id="GO:0016020">
    <property type="term" value="C:membrane"/>
    <property type="evidence" value="ECO:0007669"/>
    <property type="project" value="UniProtKB-SubCell"/>
</dbReference>
<dbReference type="PRINTS" id="PR00252">
    <property type="entry name" value="NRIONCHANNEL"/>
</dbReference>
<dbReference type="GO" id="GO:0004888">
    <property type="term" value="F:transmembrane signaling receptor activity"/>
    <property type="evidence" value="ECO:0007669"/>
    <property type="project" value="InterPro"/>
</dbReference>
<feature type="compositionally biased region" description="Polar residues" evidence="4">
    <location>
        <begin position="1"/>
        <end position="11"/>
    </location>
</feature>
<gene>
    <name evidence="6" type="ORF">ANCDUO_04723</name>
</gene>
<name>A0A0C2DQI6_9BILA</name>
<organism evidence="6 7">
    <name type="scientific">Ancylostoma duodenale</name>
    <dbReference type="NCBI Taxonomy" id="51022"/>
    <lineage>
        <taxon>Eukaryota</taxon>
        <taxon>Metazoa</taxon>
        <taxon>Ecdysozoa</taxon>
        <taxon>Nematoda</taxon>
        <taxon>Chromadorea</taxon>
        <taxon>Rhabditida</taxon>
        <taxon>Rhabditina</taxon>
        <taxon>Rhabditomorpha</taxon>
        <taxon>Strongyloidea</taxon>
        <taxon>Ancylostomatidae</taxon>
        <taxon>Ancylostomatinae</taxon>
        <taxon>Ancylostoma</taxon>
    </lineage>
</organism>
<evidence type="ECO:0000256" key="4">
    <source>
        <dbReference type="SAM" id="MobiDB-lite"/>
    </source>
</evidence>
<dbReference type="SUPFAM" id="SSF63712">
    <property type="entry name" value="Nicotinic receptor ligand binding domain-like"/>
    <property type="match status" value="1"/>
</dbReference>
<dbReference type="FunFam" id="2.70.170.10:FF:000028">
    <property type="entry name" value="AcetylCholine Receptor"/>
    <property type="match status" value="1"/>
</dbReference>
<dbReference type="GO" id="GO:0005230">
    <property type="term" value="F:extracellular ligand-gated monoatomic ion channel activity"/>
    <property type="evidence" value="ECO:0007669"/>
    <property type="project" value="InterPro"/>
</dbReference>
<dbReference type="PANTHER" id="PTHR18945">
    <property type="entry name" value="NEUROTRANSMITTER GATED ION CHANNEL"/>
    <property type="match status" value="1"/>
</dbReference>
<evidence type="ECO:0000313" key="6">
    <source>
        <dbReference type="EMBL" id="KIH64957.1"/>
    </source>
</evidence>
<dbReference type="Proteomes" id="UP000054047">
    <property type="component" value="Unassembled WGS sequence"/>
</dbReference>
<evidence type="ECO:0000313" key="7">
    <source>
        <dbReference type="Proteomes" id="UP000054047"/>
    </source>
</evidence>
<accession>A0A0C2DQI6</accession>
<protein>
    <submittedName>
        <fullName evidence="6">Neurotransmitter-gated ion-channel ligand binding domain protein</fullName>
    </submittedName>
</protein>